<evidence type="ECO:0000256" key="4">
    <source>
        <dbReference type="ARBA" id="ARBA00022737"/>
    </source>
</evidence>
<keyword evidence="5 7" id="KW-1133">Transmembrane helix</keyword>
<keyword evidence="3 7" id="KW-0812">Transmembrane</keyword>
<evidence type="ECO:0000256" key="1">
    <source>
        <dbReference type="ARBA" id="ARBA00004370"/>
    </source>
</evidence>
<evidence type="ECO:0000256" key="3">
    <source>
        <dbReference type="ARBA" id="ARBA00022692"/>
    </source>
</evidence>
<comment type="subcellular location">
    <subcellularLocation>
        <location evidence="1">Membrane</location>
    </subcellularLocation>
</comment>
<sequence>SYDNWEVYALADIGLGKNKLEGPIPRTMEMMANLGLLSLKRNLISGSIPSSLDLSFNELQGSLPTEIGDRHVEKSFFWCDPKHDWELHLFRNHNISNNMLDGSIPESMGDITYLKVLDLSLNNISGKIPDCLEKHQRLNNLNFSYNRLAGEVQSMQSFKSYGRRSFMGNVDLCGSSALTGLPSCEMLLMHKRRKSGRRVNLLVAIRVGSRLVCIVIVVVYIRRCYPKKATFSKYTVVQVGCHAKINPATPLNKVCALSCGISTDLLN</sequence>
<dbReference type="InterPro" id="IPR032675">
    <property type="entry name" value="LRR_dom_sf"/>
</dbReference>
<proteinExistence type="predicted"/>
<evidence type="ECO:0000313" key="9">
    <source>
        <dbReference type="Proteomes" id="UP000541444"/>
    </source>
</evidence>
<dbReference type="Proteomes" id="UP000541444">
    <property type="component" value="Unassembled WGS sequence"/>
</dbReference>
<keyword evidence="4" id="KW-0677">Repeat</keyword>
<evidence type="ECO:0000256" key="5">
    <source>
        <dbReference type="ARBA" id="ARBA00022989"/>
    </source>
</evidence>
<evidence type="ECO:0000256" key="2">
    <source>
        <dbReference type="ARBA" id="ARBA00022614"/>
    </source>
</evidence>
<dbReference type="Gene3D" id="3.80.10.10">
    <property type="entry name" value="Ribonuclease Inhibitor"/>
    <property type="match status" value="1"/>
</dbReference>
<evidence type="ECO:0000256" key="7">
    <source>
        <dbReference type="SAM" id="Phobius"/>
    </source>
</evidence>
<protein>
    <submittedName>
        <fullName evidence="8">Uncharacterized protein</fullName>
    </submittedName>
</protein>
<dbReference type="Pfam" id="PF00560">
    <property type="entry name" value="LRR_1"/>
    <property type="match status" value="2"/>
</dbReference>
<comment type="caution">
    <text evidence="8">The sequence shown here is derived from an EMBL/GenBank/DDBJ whole genome shotgun (WGS) entry which is preliminary data.</text>
</comment>
<evidence type="ECO:0000256" key="6">
    <source>
        <dbReference type="ARBA" id="ARBA00023136"/>
    </source>
</evidence>
<organism evidence="8 9">
    <name type="scientific">Kingdonia uniflora</name>
    <dbReference type="NCBI Taxonomy" id="39325"/>
    <lineage>
        <taxon>Eukaryota</taxon>
        <taxon>Viridiplantae</taxon>
        <taxon>Streptophyta</taxon>
        <taxon>Embryophyta</taxon>
        <taxon>Tracheophyta</taxon>
        <taxon>Spermatophyta</taxon>
        <taxon>Magnoliopsida</taxon>
        <taxon>Ranunculales</taxon>
        <taxon>Circaeasteraceae</taxon>
        <taxon>Kingdonia</taxon>
    </lineage>
</organism>
<dbReference type="AlphaFoldDB" id="A0A7J7P645"/>
<keyword evidence="6 7" id="KW-0472">Membrane</keyword>
<reference evidence="8 9" key="1">
    <citation type="journal article" date="2020" name="IScience">
        <title>Genome Sequencing of the Endangered Kingdonia uniflora (Circaeasteraceae, Ranunculales) Reveals Potential Mechanisms of Evolutionary Specialization.</title>
        <authorList>
            <person name="Sun Y."/>
            <person name="Deng T."/>
            <person name="Zhang A."/>
            <person name="Moore M.J."/>
            <person name="Landis J.B."/>
            <person name="Lin N."/>
            <person name="Zhang H."/>
            <person name="Zhang X."/>
            <person name="Huang J."/>
            <person name="Zhang X."/>
            <person name="Sun H."/>
            <person name="Wang H."/>
        </authorList>
    </citation>
    <scope>NUCLEOTIDE SEQUENCE [LARGE SCALE GENOMIC DNA]</scope>
    <source>
        <strain evidence="8">TB1705</strain>
        <tissue evidence="8">Leaf</tissue>
    </source>
</reference>
<feature type="non-terminal residue" evidence="8">
    <location>
        <position position="1"/>
    </location>
</feature>
<dbReference type="PANTHER" id="PTHR27008">
    <property type="entry name" value="OS04G0122200 PROTEIN"/>
    <property type="match status" value="1"/>
</dbReference>
<dbReference type="InterPro" id="IPR051809">
    <property type="entry name" value="Plant_receptor-like_S/T_kinase"/>
</dbReference>
<dbReference type="SUPFAM" id="SSF52058">
    <property type="entry name" value="L domain-like"/>
    <property type="match status" value="1"/>
</dbReference>
<accession>A0A7J7P645</accession>
<dbReference type="PANTHER" id="PTHR27008:SF497">
    <property type="entry name" value="OS11G0695000 PROTEIN"/>
    <property type="match status" value="1"/>
</dbReference>
<gene>
    <name evidence="8" type="ORF">GIB67_026407</name>
</gene>
<keyword evidence="2" id="KW-0433">Leucine-rich repeat</keyword>
<evidence type="ECO:0000313" key="8">
    <source>
        <dbReference type="EMBL" id="KAF6174919.1"/>
    </source>
</evidence>
<keyword evidence="9" id="KW-1185">Reference proteome</keyword>
<name>A0A7J7P645_9MAGN</name>
<dbReference type="InterPro" id="IPR001611">
    <property type="entry name" value="Leu-rich_rpt"/>
</dbReference>
<dbReference type="EMBL" id="JACGCM010000223">
    <property type="protein sequence ID" value="KAF6174919.1"/>
    <property type="molecule type" value="Genomic_DNA"/>
</dbReference>
<dbReference type="OrthoDB" id="544346at2759"/>
<feature type="transmembrane region" description="Helical" evidence="7">
    <location>
        <begin position="199"/>
        <end position="221"/>
    </location>
</feature>
<dbReference type="GO" id="GO:0016020">
    <property type="term" value="C:membrane"/>
    <property type="evidence" value="ECO:0007669"/>
    <property type="project" value="UniProtKB-SubCell"/>
</dbReference>